<feature type="chain" id="PRO_5042953940" description="Lipoprotein" evidence="1">
    <location>
        <begin position="26"/>
        <end position="252"/>
    </location>
</feature>
<protein>
    <recommendedName>
        <fullName evidence="4">Lipoprotein</fullName>
    </recommendedName>
</protein>
<gene>
    <name evidence="2" type="ORF">J2W91_003122</name>
</gene>
<reference evidence="2" key="1">
    <citation type="submission" date="2023-07" db="EMBL/GenBank/DDBJ databases">
        <title>Sorghum-associated microbial communities from plants grown in Nebraska, USA.</title>
        <authorList>
            <person name="Schachtman D."/>
        </authorList>
    </citation>
    <scope>NUCLEOTIDE SEQUENCE</scope>
    <source>
        <strain evidence="2">BE80</strain>
    </source>
</reference>
<evidence type="ECO:0008006" key="4">
    <source>
        <dbReference type="Google" id="ProtNLM"/>
    </source>
</evidence>
<dbReference type="RefSeq" id="WP_310141181.1">
    <property type="nucleotide sequence ID" value="NZ_JAVDTR010000008.1"/>
</dbReference>
<evidence type="ECO:0000313" key="3">
    <source>
        <dbReference type="Proteomes" id="UP001254832"/>
    </source>
</evidence>
<organism evidence="2 3">
    <name type="scientific">Paenibacillus amylolyticus</name>
    <dbReference type="NCBI Taxonomy" id="1451"/>
    <lineage>
        <taxon>Bacteria</taxon>
        <taxon>Bacillati</taxon>
        <taxon>Bacillota</taxon>
        <taxon>Bacilli</taxon>
        <taxon>Bacillales</taxon>
        <taxon>Paenibacillaceae</taxon>
        <taxon>Paenibacillus</taxon>
    </lineage>
</organism>
<dbReference type="AlphaFoldDB" id="A0AAP5LRP3"/>
<evidence type="ECO:0000313" key="2">
    <source>
        <dbReference type="EMBL" id="MDR6724654.1"/>
    </source>
</evidence>
<feature type="signal peptide" evidence="1">
    <location>
        <begin position="1"/>
        <end position="25"/>
    </location>
</feature>
<comment type="caution">
    <text evidence="2">The sequence shown here is derived from an EMBL/GenBank/DDBJ whole genome shotgun (WGS) entry which is preliminary data.</text>
</comment>
<sequence length="252" mass="27987">MKKILALLMLVSAVCLSGCASNQLATDLKQAEESSNELEMVQQQPEVEPKFIASSEDERVKLYAIQESKGEIEGVTVDIEGRQQDFDWSVPNTGTDMNPQVFYTDLTGDGREEAVIIIQTGKGTGLDHFDMHVIRAEDFSVIKVQQYEEIVADQIESHVTANEDGTLAITVKVQGQEHQFNSNVELTPNSNQNELAFGGVVIYALENQRIISRLGASIGTSPQYVCDFKVTYTFDHVKNEFVADQIEIGTYE</sequence>
<keyword evidence="1" id="KW-0732">Signal</keyword>
<accession>A0AAP5LRP3</accession>
<evidence type="ECO:0000256" key="1">
    <source>
        <dbReference type="SAM" id="SignalP"/>
    </source>
</evidence>
<name>A0AAP5LRP3_PAEAM</name>
<proteinExistence type="predicted"/>
<dbReference type="EMBL" id="JAVDTR010000008">
    <property type="protein sequence ID" value="MDR6724654.1"/>
    <property type="molecule type" value="Genomic_DNA"/>
</dbReference>
<dbReference type="Proteomes" id="UP001254832">
    <property type="component" value="Unassembled WGS sequence"/>
</dbReference>